<feature type="transmembrane region" description="Helical" evidence="6">
    <location>
        <begin position="169"/>
        <end position="192"/>
    </location>
</feature>
<dbReference type="PANTHER" id="PTHR11266:SF121">
    <property type="entry name" value="OS09G0315000 PROTEIN"/>
    <property type="match status" value="1"/>
</dbReference>
<evidence type="ECO:0000256" key="6">
    <source>
        <dbReference type="RuleBase" id="RU363053"/>
    </source>
</evidence>
<name>A0A1E7FIT2_9STRA</name>
<organism evidence="7 8">
    <name type="scientific">Fragilariopsis cylindrus CCMP1102</name>
    <dbReference type="NCBI Taxonomy" id="635003"/>
    <lineage>
        <taxon>Eukaryota</taxon>
        <taxon>Sar</taxon>
        <taxon>Stramenopiles</taxon>
        <taxon>Ochrophyta</taxon>
        <taxon>Bacillariophyta</taxon>
        <taxon>Bacillariophyceae</taxon>
        <taxon>Bacillariophycidae</taxon>
        <taxon>Bacillariales</taxon>
        <taxon>Bacillariaceae</taxon>
        <taxon>Fragilariopsis</taxon>
    </lineage>
</organism>
<feature type="transmembrane region" description="Helical" evidence="6">
    <location>
        <begin position="129"/>
        <end position="149"/>
    </location>
</feature>
<dbReference type="GO" id="GO:0005737">
    <property type="term" value="C:cytoplasm"/>
    <property type="evidence" value="ECO:0007669"/>
    <property type="project" value="TreeGrafter"/>
</dbReference>
<evidence type="ECO:0000313" key="8">
    <source>
        <dbReference type="Proteomes" id="UP000095751"/>
    </source>
</evidence>
<evidence type="ECO:0000256" key="4">
    <source>
        <dbReference type="ARBA" id="ARBA00022989"/>
    </source>
</evidence>
<evidence type="ECO:0000256" key="2">
    <source>
        <dbReference type="ARBA" id="ARBA00006824"/>
    </source>
</evidence>
<reference evidence="7 8" key="1">
    <citation type="submission" date="2016-09" db="EMBL/GenBank/DDBJ databases">
        <title>Extensive genetic diversity and differential bi-allelic expression allows diatom success in the polar Southern Ocean.</title>
        <authorList>
            <consortium name="DOE Joint Genome Institute"/>
            <person name="Mock T."/>
            <person name="Otillar R.P."/>
            <person name="Strauss J."/>
            <person name="Dupont C."/>
            <person name="Frickenhaus S."/>
            <person name="Maumus F."/>
            <person name="Mcmullan M."/>
            <person name="Sanges R."/>
            <person name="Schmutz J."/>
            <person name="Toseland A."/>
            <person name="Valas R."/>
            <person name="Veluchamy A."/>
            <person name="Ward B.J."/>
            <person name="Allen A."/>
            <person name="Barry K."/>
            <person name="Falciatore A."/>
            <person name="Ferrante M."/>
            <person name="Fortunato A.E."/>
            <person name="Gloeckner G."/>
            <person name="Gruber A."/>
            <person name="Hipkin R."/>
            <person name="Janech M."/>
            <person name="Kroth P."/>
            <person name="Leese F."/>
            <person name="Lindquist E."/>
            <person name="Lyon B.R."/>
            <person name="Martin J."/>
            <person name="Mayer C."/>
            <person name="Parker M."/>
            <person name="Quesneville H."/>
            <person name="Raymond J."/>
            <person name="Uhlig C."/>
            <person name="Valentin K.U."/>
            <person name="Worden A.Z."/>
            <person name="Armbrust E.V."/>
            <person name="Bowler C."/>
            <person name="Green B."/>
            <person name="Moulton V."/>
            <person name="Van Oosterhout C."/>
            <person name="Grigoriev I."/>
        </authorList>
    </citation>
    <scope>NUCLEOTIDE SEQUENCE [LARGE SCALE GENOMIC DNA]</scope>
    <source>
        <strain evidence="7 8">CCMP1102</strain>
    </source>
</reference>
<dbReference type="OrthoDB" id="45397at2759"/>
<protein>
    <submittedName>
        <fullName evidence="7">Uncharacterized protein</fullName>
    </submittedName>
</protein>
<comment type="subcellular location">
    <subcellularLocation>
        <location evidence="1">Membrane</location>
        <topology evidence="1">Multi-pass membrane protein</topology>
    </subcellularLocation>
</comment>
<dbReference type="InParanoid" id="A0A1E7FIT2"/>
<keyword evidence="8" id="KW-1185">Reference proteome</keyword>
<evidence type="ECO:0000313" key="7">
    <source>
        <dbReference type="EMBL" id="OEU17955.1"/>
    </source>
</evidence>
<dbReference type="AlphaFoldDB" id="A0A1E7FIT2"/>
<comment type="similarity">
    <text evidence="2 6">Belongs to the peroxisomal membrane protein PXMP2/4 family.</text>
</comment>
<dbReference type="InterPro" id="IPR007248">
    <property type="entry name" value="Mpv17_PMP22"/>
</dbReference>
<evidence type="ECO:0000256" key="3">
    <source>
        <dbReference type="ARBA" id="ARBA00022692"/>
    </source>
</evidence>
<evidence type="ECO:0000256" key="1">
    <source>
        <dbReference type="ARBA" id="ARBA00004141"/>
    </source>
</evidence>
<dbReference type="Proteomes" id="UP000095751">
    <property type="component" value="Unassembled WGS sequence"/>
</dbReference>
<dbReference type="GO" id="GO:0016020">
    <property type="term" value="C:membrane"/>
    <property type="evidence" value="ECO:0007669"/>
    <property type="project" value="UniProtKB-SubCell"/>
</dbReference>
<dbReference type="Pfam" id="PF04117">
    <property type="entry name" value="Mpv17_PMP22"/>
    <property type="match status" value="1"/>
</dbReference>
<proteinExistence type="inferred from homology"/>
<dbReference type="EMBL" id="KV784357">
    <property type="protein sequence ID" value="OEU17955.1"/>
    <property type="molecule type" value="Genomic_DNA"/>
</dbReference>
<keyword evidence="4 6" id="KW-1133">Transmembrane helix</keyword>
<dbReference type="PANTHER" id="PTHR11266">
    <property type="entry name" value="PEROXISOMAL MEMBRANE PROTEIN 2, PXMP2 MPV17"/>
    <property type="match status" value="1"/>
</dbReference>
<sequence length="287" mass="32349">MLVIPPSTSSSTSTSSTTRLNNSAAAGAMMDAFWKNSPYTAAALICGIKASLADFVAQKRQYKKRASGIPIKEISEDLFVDIENDDDKNEDNNINSNEKIISIELNPKDSLKNYASLMKQPKEMEWQRNFAYIVYGALYQGMVLEFVYNHLYPSIFGMGTGIRSVLSKVAFELLIQATFVNLPIAYLSKAVIYRYSFKEAIRRYIDDIKNHKLLIKFYSLWGPVHCLTFGIVPQHYRITFTATVSFFWLIILSSIASKTPVIGDDDDDEDEYEECSLVDGLTCNIDG</sequence>
<keyword evidence="5 6" id="KW-0472">Membrane</keyword>
<feature type="transmembrane region" description="Helical" evidence="6">
    <location>
        <begin position="238"/>
        <end position="256"/>
    </location>
</feature>
<evidence type="ECO:0000256" key="5">
    <source>
        <dbReference type="ARBA" id="ARBA00023136"/>
    </source>
</evidence>
<keyword evidence="3 6" id="KW-0812">Transmembrane</keyword>
<accession>A0A1E7FIT2</accession>
<feature type="transmembrane region" description="Helical" evidence="6">
    <location>
        <begin position="213"/>
        <end position="232"/>
    </location>
</feature>
<gene>
    <name evidence="7" type="ORF">FRACYDRAFT_238386</name>
</gene>
<dbReference type="KEGG" id="fcy:FRACYDRAFT_238386"/>
<feature type="transmembrane region" description="Helical" evidence="6">
    <location>
        <begin position="39"/>
        <end position="57"/>
    </location>
</feature>